<evidence type="ECO:0000256" key="1">
    <source>
        <dbReference type="ARBA" id="ARBA00004429"/>
    </source>
</evidence>
<evidence type="ECO:0000256" key="9">
    <source>
        <dbReference type="SAM" id="Phobius"/>
    </source>
</evidence>
<evidence type="ECO:0000256" key="8">
    <source>
        <dbReference type="ARBA" id="ARBA00038436"/>
    </source>
</evidence>
<keyword evidence="4" id="KW-0997">Cell inner membrane</keyword>
<comment type="similarity">
    <text evidence="8">Belongs to the TRAP transporter small permease family.</text>
</comment>
<keyword evidence="3" id="KW-1003">Cell membrane</keyword>
<proteinExistence type="inferred from homology"/>
<evidence type="ECO:0000259" key="10">
    <source>
        <dbReference type="Pfam" id="PF04290"/>
    </source>
</evidence>
<feature type="domain" description="Tripartite ATP-independent periplasmic transporters DctQ component" evidence="10">
    <location>
        <begin position="15"/>
        <end position="147"/>
    </location>
</feature>
<keyword evidence="7 9" id="KW-0472">Membrane</keyword>
<gene>
    <name evidence="11" type="ORF">DPPLL_20710</name>
</gene>
<evidence type="ECO:0000256" key="3">
    <source>
        <dbReference type="ARBA" id="ARBA00022475"/>
    </source>
</evidence>
<accession>A0ABN6M499</accession>
<dbReference type="EMBL" id="AP025516">
    <property type="protein sequence ID" value="BDD87706.1"/>
    <property type="molecule type" value="Genomic_DNA"/>
</dbReference>
<feature type="transmembrane region" description="Helical" evidence="9">
    <location>
        <begin position="7"/>
        <end position="29"/>
    </location>
</feature>
<protein>
    <submittedName>
        <fullName evidence="11">C4-dicarboxylate ABC transporter permease</fullName>
    </submittedName>
</protein>
<evidence type="ECO:0000313" key="11">
    <source>
        <dbReference type="EMBL" id="BDD87706.1"/>
    </source>
</evidence>
<organism evidence="11 12">
    <name type="scientific">Desulfofustis limnaeus</name>
    <dbReference type="NCBI Taxonomy" id="2740163"/>
    <lineage>
        <taxon>Bacteria</taxon>
        <taxon>Pseudomonadati</taxon>
        <taxon>Thermodesulfobacteriota</taxon>
        <taxon>Desulfobulbia</taxon>
        <taxon>Desulfobulbales</taxon>
        <taxon>Desulfocapsaceae</taxon>
        <taxon>Desulfofustis</taxon>
    </lineage>
</organism>
<keyword evidence="5 9" id="KW-0812">Transmembrane</keyword>
<name>A0ABN6M499_9BACT</name>
<sequence>MQRFGKLISLLLLPLIAMIVYSSLMSYFFKAPPSWTFEMSLFFFGSFFMLGAAYCHSEKKHVAVDILGRYLPPKWQRRLGVFIELIVLLVAVVFIYVSVPNAWQSTMMGERSVHQTPFNPPVWWFRWMIPIASTLIALQAFRDMLGHIFNKQEN</sequence>
<dbReference type="InterPro" id="IPR007387">
    <property type="entry name" value="TRAP_DctQ"/>
</dbReference>
<comment type="subcellular location">
    <subcellularLocation>
        <location evidence="1">Cell inner membrane</location>
        <topology evidence="1">Multi-pass membrane protein</topology>
    </subcellularLocation>
</comment>
<keyword evidence="2" id="KW-0813">Transport</keyword>
<evidence type="ECO:0000256" key="2">
    <source>
        <dbReference type="ARBA" id="ARBA00022448"/>
    </source>
</evidence>
<evidence type="ECO:0000256" key="6">
    <source>
        <dbReference type="ARBA" id="ARBA00022989"/>
    </source>
</evidence>
<evidence type="ECO:0000256" key="7">
    <source>
        <dbReference type="ARBA" id="ARBA00023136"/>
    </source>
</evidence>
<evidence type="ECO:0000313" key="12">
    <source>
        <dbReference type="Proteomes" id="UP000830055"/>
    </source>
</evidence>
<dbReference type="InterPro" id="IPR055348">
    <property type="entry name" value="DctQ"/>
</dbReference>
<dbReference type="RefSeq" id="WP_284151120.1">
    <property type="nucleotide sequence ID" value="NZ_AP025516.1"/>
</dbReference>
<evidence type="ECO:0000256" key="4">
    <source>
        <dbReference type="ARBA" id="ARBA00022519"/>
    </source>
</evidence>
<keyword evidence="12" id="KW-1185">Reference proteome</keyword>
<reference evidence="11 12" key="1">
    <citation type="submission" date="2022-01" db="EMBL/GenBank/DDBJ databases">
        <title>Desulfofustis limnae sp. nov., a novel mesophilic sulfate-reducing bacterium isolated from marsh soil.</title>
        <authorList>
            <person name="Watanabe M."/>
            <person name="Takahashi A."/>
            <person name="Kojima H."/>
            <person name="Fukui M."/>
        </authorList>
    </citation>
    <scope>NUCLEOTIDE SEQUENCE [LARGE SCALE GENOMIC DNA]</scope>
    <source>
        <strain evidence="11 12">PPLL</strain>
    </source>
</reference>
<dbReference type="Pfam" id="PF04290">
    <property type="entry name" value="DctQ"/>
    <property type="match status" value="1"/>
</dbReference>
<dbReference type="PANTHER" id="PTHR35011">
    <property type="entry name" value="2,3-DIKETO-L-GULONATE TRAP TRANSPORTER SMALL PERMEASE PROTEIN YIAM"/>
    <property type="match status" value="1"/>
</dbReference>
<keyword evidence="6 9" id="KW-1133">Transmembrane helix</keyword>
<dbReference type="Proteomes" id="UP000830055">
    <property type="component" value="Chromosome"/>
</dbReference>
<feature type="transmembrane region" description="Helical" evidence="9">
    <location>
        <begin position="35"/>
        <end position="55"/>
    </location>
</feature>
<feature type="transmembrane region" description="Helical" evidence="9">
    <location>
        <begin position="79"/>
        <end position="103"/>
    </location>
</feature>
<evidence type="ECO:0000256" key="5">
    <source>
        <dbReference type="ARBA" id="ARBA00022692"/>
    </source>
</evidence>
<feature type="transmembrane region" description="Helical" evidence="9">
    <location>
        <begin position="123"/>
        <end position="141"/>
    </location>
</feature>